<keyword evidence="4" id="KW-0456">Lyase</keyword>
<keyword evidence="3" id="KW-0663">Pyridoxal phosphate</keyword>
<accession>A0A917TT87</accession>
<organism evidence="7 8">
    <name type="scientific">Paraliobacillus quinghaiensis</name>
    <dbReference type="NCBI Taxonomy" id="470815"/>
    <lineage>
        <taxon>Bacteria</taxon>
        <taxon>Bacillati</taxon>
        <taxon>Bacillota</taxon>
        <taxon>Bacilli</taxon>
        <taxon>Bacillales</taxon>
        <taxon>Bacillaceae</taxon>
        <taxon>Paraliobacillus</taxon>
    </lineage>
</organism>
<dbReference type="EC" id="4.4.1.13" evidence="2"/>
<dbReference type="PANTHER" id="PTHR43525">
    <property type="entry name" value="PROTEIN MALY"/>
    <property type="match status" value="1"/>
</dbReference>
<dbReference type="GO" id="GO:0008483">
    <property type="term" value="F:transaminase activity"/>
    <property type="evidence" value="ECO:0007669"/>
    <property type="project" value="UniProtKB-KW"/>
</dbReference>
<keyword evidence="8" id="KW-1185">Reference proteome</keyword>
<evidence type="ECO:0000259" key="6">
    <source>
        <dbReference type="Pfam" id="PF00155"/>
    </source>
</evidence>
<dbReference type="GO" id="GO:0030170">
    <property type="term" value="F:pyridoxal phosphate binding"/>
    <property type="evidence" value="ECO:0007669"/>
    <property type="project" value="InterPro"/>
</dbReference>
<dbReference type="Proteomes" id="UP000618460">
    <property type="component" value="Unassembled WGS sequence"/>
</dbReference>
<dbReference type="CDD" id="cd00609">
    <property type="entry name" value="AAT_like"/>
    <property type="match status" value="1"/>
</dbReference>
<dbReference type="RefSeq" id="WP_117156667.1">
    <property type="nucleotide sequence ID" value="NZ_BMLG01000015.1"/>
</dbReference>
<dbReference type="OrthoDB" id="9802872at2"/>
<evidence type="ECO:0000313" key="8">
    <source>
        <dbReference type="Proteomes" id="UP000618460"/>
    </source>
</evidence>
<dbReference type="InterPro" id="IPR015421">
    <property type="entry name" value="PyrdxlP-dep_Trfase_major"/>
</dbReference>
<dbReference type="InterPro" id="IPR015422">
    <property type="entry name" value="PyrdxlP-dep_Trfase_small"/>
</dbReference>
<evidence type="ECO:0000313" key="7">
    <source>
        <dbReference type="EMBL" id="GGM37095.1"/>
    </source>
</evidence>
<dbReference type="EMBL" id="BMLG01000015">
    <property type="protein sequence ID" value="GGM37095.1"/>
    <property type="molecule type" value="Genomic_DNA"/>
</dbReference>
<dbReference type="GO" id="GO:0047804">
    <property type="term" value="F:cysteine-S-conjugate beta-lyase activity"/>
    <property type="evidence" value="ECO:0007669"/>
    <property type="project" value="UniProtKB-EC"/>
</dbReference>
<gene>
    <name evidence="7" type="ORF">GCM10011351_24130</name>
</gene>
<name>A0A917TT87_9BACI</name>
<dbReference type="InterPro" id="IPR004839">
    <property type="entry name" value="Aminotransferase_I/II_large"/>
</dbReference>
<protein>
    <recommendedName>
        <fullName evidence="2">cysteine-S-conjugate beta-lyase</fullName>
        <ecNumber evidence="2">4.4.1.13</ecNumber>
    </recommendedName>
</protein>
<feature type="domain" description="Aminotransferase class I/classII large" evidence="6">
    <location>
        <begin position="47"/>
        <end position="381"/>
    </location>
</feature>
<sequence>MSSLFDELPARKDTRSVKWDMVKALYGTDDVQPMWVADMDLPIANPIKQALVDRAEHAIFGYTYTDKLLNQIVRQWLQKQHDWDIKSDWIIYSPGVISTLHMAVLNVTKPGDSVLIQTPVYPPFYDIVKSHDRDLVTNPLRYENGYYTIDFEDLESKFQQGVKAFILCNPHNPVGRVWTKEELQKITSLCLQYDVMILSDEIHADLIYNNHKHIPIASLSDKVSEQTITCMSPTKTFNLAGLQVSYAIVPNKDVRDAMKNEFKKYGMTMLNTMGITALEAAYTSGEEWLRELLQLLEHNRDLVVSAFQDHPEITAMKAEGTYLIWLDCTDMGLSHAELKKFMQEKAKIGLNDGASFGIEGEGFMRMNIASPTNYVQEGVNKILKALDNRN</sequence>
<dbReference type="Gene3D" id="3.40.640.10">
    <property type="entry name" value="Type I PLP-dependent aspartate aminotransferase-like (Major domain)"/>
    <property type="match status" value="1"/>
</dbReference>
<dbReference type="InterPro" id="IPR015424">
    <property type="entry name" value="PyrdxlP-dep_Trfase"/>
</dbReference>
<dbReference type="Gene3D" id="3.90.1150.10">
    <property type="entry name" value="Aspartate Aminotransferase, domain 1"/>
    <property type="match status" value="1"/>
</dbReference>
<keyword evidence="7" id="KW-0808">Transferase</keyword>
<dbReference type="InterPro" id="IPR027619">
    <property type="entry name" value="C-S_lyase_PatB-like"/>
</dbReference>
<comment type="cofactor">
    <cofactor evidence="1">
        <name>pyridoxal 5'-phosphate</name>
        <dbReference type="ChEBI" id="CHEBI:597326"/>
    </cofactor>
</comment>
<comment type="caution">
    <text evidence="7">The sequence shown here is derived from an EMBL/GenBank/DDBJ whole genome shotgun (WGS) entry which is preliminary data.</text>
</comment>
<reference evidence="7" key="2">
    <citation type="submission" date="2020-09" db="EMBL/GenBank/DDBJ databases">
        <authorList>
            <person name="Sun Q."/>
            <person name="Zhou Y."/>
        </authorList>
    </citation>
    <scope>NUCLEOTIDE SEQUENCE</scope>
    <source>
        <strain evidence="7">CGMCC 1.6333</strain>
    </source>
</reference>
<evidence type="ECO:0000256" key="1">
    <source>
        <dbReference type="ARBA" id="ARBA00001933"/>
    </source>
</evidence>
<evidence type="ECO:0000256" key="2">
    <source>
        <dbReference type="ARBA" id="ARBA00012224"/>
    </source>
</evidence>
<dbReference type="InterPro" id="IPR051798">
    <property type="entry name" value="Class-II_PLP-Dep_Aminotrans"/>
</dbReference>
<evidence type="ECO:0000256" key="5">
    <source>
        <dbReference type="ARBA" id="ARBA00037974"/>
    </source>
</evidence>
<evidence type="ECO:0000256" key="4">
    <source>
        <dbReference type="ARBA" id="ARBA00023239"/>
    </source>
</evidence>
<proteinExistence type="inferred from homology"/>
<evidence type="ECO:0000256" key="3">
    <source>
        <dbReference type="ARBA" id="ARBA00022898"/>
    </source>
</evidence>
<dbReference type="SUPFAM" id="SSF53383">
    <property type="entry name" value="PLP-dependent transferases"/>
    <property type="match status" value="1"/>
</dbReference>
<comment type="similarity">
    <text evidence="5">Belongs to the class-II pyridoxal-phosphate-dependent aminotransferase family. MalY/PatB cystathionine beta-lyase subfamily.</text>
</comment>
<dbReference type="Pfam" id="PF00155">
    <property type="entry name" value="Aminotran_1_2"/>
    <property type="match status" value="1"/>
</dbReference>
<keyword evidence="7" id="KW-0032">Aminotransferase</keyword>
<dbReference type="PANTHER" id="PTHR43525:SF1">
    <property type="entry name" value="PROTEIN MALY"/>
    <property type="match status" value="1"/>
</dbReference>
<dbReference type="NCBIfam" id="TIGR04350">
    <property type="entry name" value="C_S_lyase_PatB"/>
    <property type="match status" value="1"/>
</dbReference>
<dbReference type="AlphaFoldDB" id="A0A917TT87"/>
<reference evidence="7" key="1">
    <citation type="journal article" date="2014" name="Int. J. Syst. Evol. Microbiol.">
        <title>Complete genome sequence of Corynebacterium casei LMG S-19264T (=DSM 44701T), isolated from a smear-ripened cheese.</title>
        <authorList>
            <consortium name="US DOE Joint Genome Institute (JGI-PGF)"/>
            <person name="Walter F."/>
            <person name="Albersmeier A."/>
            <person name="Kalinowski J."/>
            <person name="Ruckert C."/>
        </authorList>
    </citation>
    <scope>NUCLEOTIDE SEQUENCE</scope>
    <source>
        <strain evidence="7">CGMCC 1.6333</strain>
    </source>
</reference>